<name>A0A1L3JBH9_9SPHN</name>
<dbReference type="InterPro" id="IPR011330">
    <property type="entry name" value="Glyco_hydro/deAcase_b/a-brl"/>
</dbReference>
<reference evidence="1 2" key="1">
    <citation type="submission" date="2016-11" db="EMBL/GenBank/DDBJ databases">
        <title>Sphingorhabdus sp. LPB0140, isolated from marine environment.</title>
        <authorList>
            <person name="Kim E."/>
            <person name="Yi H."/>
        </authorList>
    </citation>
    <scope>NUCLEOTIDE SEQUENCE [LARGE SCALE GENOMIC DNA]</scope>
    <source>
        <strain evidence="1 2">LPB0140</strain>
    </source>
</reference>
<dbReference type="SUPFAM" id="SSF88713">
    <property type="entry name" value="Glycoside hydrolase/deacetylase"/>
    <property type="match status" value="1"/>
</dbReference>
<evidence type="ECO:0000313" key="2">
    <source>
        <dbReference type="Proteomes" id="UP000242561"/>
    </source>
</evidence>
<evidence type="ECO:0008006" key="3">
    <source>
        <dbReference type="Google" id="ProtNLM"/>
    </source>
</evidence>
<protein>
    <recommendedName>
        <fullName evidence="3">Polysaccharide deacetylase</fullName>
    </recommendedName>
</protein>
<accession>A0A1L3JBH9</accession>
<gene>
    <name evidence="1" type="ORF">LPB140_06395</name>
</gene>
<dbReference type="GO" id="GO:0005975">
    <property type="term" value="P:carbohydrate metabolic process"/>
    <property type="evidence" value="ECO:0007669"/>
    <property type="project" value="InterPro"/>
</dbReference>
<dbReference type="AlphaFoldDB" id="A0A1L3JBH9"/>
<dbReference type="Proteomes" id="UP000242561">
    <property type="component" value="Chromosome"/>
</dbReference>
<dbReference type="STRING" id="1913578.LPB140_06395"/>
<organism evidence="1 2">
    <name type="scientific">Sphingorhabdus lutea</name>
    <dbReference type="NCBI Taxonomy" id="1913578"/>
    <lineage>
        <taxon>Bacteria</taxon>
        <taxon>Pseudomonadati</taxon>
        <taxon>Pseudomonadota</taxon>
        <taxon>Alphaproteobacteria</taxon>
        <taxon>Sphingomonadales</taxon>
        <taxon>Sphingomonadaceae</taxon>
        <taxon>Sphingorhabdus</taxon>
    </lineage>
</organism>
<dbReference type="KEGG" id="sphl:LPB140_06395"/>
<proteinExistence type="predicted"/>
<sequence>MFVGYQFNKEGYSNLLSTFAENGYRFETFDISNPAPKTCFIRHDIDFDLDAAVTIAKLEAAQGISASYFILTSAPFYNIFEQNSVAALRKLASLGHKIGLHYDVTQTHESDMDKAILKEAGWLSNASGQKCEMMSFHRPLKELLRGPDEICGLISTYGKKWMVDAAYMSDSTGAWRFGMPTEQEAFINGGPIQLLTHPIWWHSEEEVAPEIRLREFLEMQYARTISGIKGNSTVAIDGIEG</sequence>
<dbReference type="EMBL" id="CP018154">
    <property type="protein sequence ID" value="APG62476.1"/>
    <property type="molecule type" value="Genomic_DNA"/>
</dbReference>
<keyword evidence="2" id="KW-1185">Reference proteome</keyword>
<evidence type="ECO:0000313" key="1">
    <source>
        <dbReference type="EMBL" id="APG62476.1"/>
    </source>
</evidence>